<dbReference type="Proteomes" id="UP001154265">
    <property type="component" value="Unassembled WGS sequence"/>
</dbReference>
<comment type="caution">
    <text evidence="7">The sequence shown here is derived from an EMBL/GenBank/DDBJ whole genome shotgun (WGS) entry which is preliminary data.</text>
</comment>
<dbReference type="InterPro" id="IPR012340">
    <property type="entry name" value="NA-bd_OB-fold"/>
</dbReference>
<keyword evidence="3 5" id="KW-1133">Transmembrane helix</keyword>
<evidence type="ECO:0000256" key="5">
    <source>
        <dbReference type="SAM" id="Phobius"/>
    </source>
</evidence>
<dbReference type="PANTHER" id="PTHR33507">
    <property type="entry name" value="INNER MEMBRANE PROTEIN YBBJ"/>
    <property type="match status" value="1"/>
</dbReference>
<protein>
    <submittedName>
        <fullName evidence="7">NfeD family protein</fullName>
    </submittedName>
</protein>
<evidence type="ECO:0000256" key="4">
    <source>
        <dbReference type="ARBA" id="ARBA00023136"/>
    </source>
</evidence>
<evidence type="ECO:0000256" key="1">
    <source>
        <dbReference type="ARBA" id="ARBA00004141"/>
    </source>
</evidence>
<dbReference type="InterPro" id="IPR002810">
    <property type="entry name" value="NfeD-like_C"/>
</dbReference>
<sequence>MAAVIDPFWLWIILGAVLCFLEVIFPTAFVEMMLGLSAFVIAFVSLLIPYFPLQVVLWLILAVMLIYVGRRFMPRRGDRLLQDAVEAETLTAIAPGGHGRVLYEGNSWQARCDDPYLEIPQSKKVFVLRREGTTLIIMPEDALGNRP</sequence>
<evidence type="ECO:0000259" key="6">
    <source>
        <dbReference type="Pfam" id="PF01957"/>
    </source>
</evidence>
<dbReference type="Pfam" id="PF01957">
    <property type="entry name" value="NfeD"/>
    <property type="match status" value="1"/>
</dbReference>
<dbReference type="EMBL" id="JAKKUT010000001">
    <property type="protein sequence ID" value="MDG2989446.1"/>
    <property type="molecule type" value="Genomic_DNA"/>
</dbReference>
<accession>A0ABT6EU80</accession>
<keyword evidence="2 5" id="KW-0812">Transmembrane</keyword>
<reference evidence="7" key="1">
    <citation type="journal article" date="2022" name="Genome Biol. Evol.">
        <title>A New Gene Family Diagnostic for Intracellular Biomineralization of Amorphous Ca Carbonates by Cyanobacteria.</title>
        <authorList>
            <person name="Benzerara K."/>
            <person name="Duprat E."/>
            <person name="Bitard-Feildel T."/>
            <person name="Caumes G."/>
            <person name="Cassier-Chauvat C."/>
            <person name="Chauvat F."/>
            <person name="Dezi M."/>
            <person name="Diop S.I."/>
            <person name="Gaschignard G."/>
            <person name="Gorgen S."/>
            <person name="Gugger M."/>
            <person name="Lopez-Garcia P."/>
            <person name="Millet M."/>
            <person name="Skouri-Panet F."/>
            <person name="Moreira D."/>
            <person name="Callebaut I."/>
        </authorList>
    </citation>
    <scope>NUCLEOTIDE SEQUENCE</scope>
    <source>
        <strain evidence="7">G9</strain>
    </source>
</reference>
<proteinExistence type="predicted"/>
<dbReference type="RefSeq" id="WP_277865370.1">
    <property type="nucleotide sequence ID" value="NZ_JAKKUT010000001.1"/>
</dbReference>
<keyword evidence="4 5" id="KW-0472">Membrane</keyword>
<reference evidence="7" key="2">
    <citation type="submission" date="2022-01" db="EMBL/GenBank/DDBJ databases">
        <authorList>
            <person name="Zivanovic Y."/>
            <person name="Moreira D."/>
            <person name="Lopez-Garcia P."/>
        </authorList>
    </citation>
    <scope>NUCLEOTIDE SEQUENCE</scope>
    <source>
        <strain evidence="7">G9</strain>
    </source>
</reference>
<feature type="transmembrane region" description="Helical" evidence="5">
    <location>
        <begin position="7"/>
        <end position="30"/>
    </location>
</feature>
<keyword evidence="8" id="KW-1185">Reference proteome</keyword>
<dbReference type="Gene3D" id="2.40.50.140">
    <property type="entry name" value="Nucleic acid-binding proteins"/>
    <property type="match status" value="1"/>
</dbReference>
<feature type="transmembrane region" description="Helical" evidence="5">
    <location>
        <begin position="36"/>
        <end position="69"/>
    </location>
</feature>
<evidence type="ECO:0000313" key="7">
    <source>
        <dbReference type="EMBL" id="MDG2989446.1"/>
    </source>
</evidence>
<organism evidence="7 8">
    <name type="scientific">Candidatus Synechococcus calcipolaris G9</name>
    <dbReference type="NCBI Taxonomy" id="1497997"/>
    <lineage>
        <taxon>Bacteria</taxon>
        <taxon>Bacillati</taxon>
        <taxon>Cyanobacteriota</taxon>
        <taxon>Cyanophyceae</taxon>
        <taxon>Synechococcales</taxon>
        <taxon>Synechococcaceae</taxon>
        <taxon>Synechococcus</taxon>
    </lineage>
</organism>
<evidence type="ECO:0000313" key="8">
    <source>
        <dbReference type="Proteomes" id="UP001154265"/>
    </source>
</evidence>
<name>A0ABT6EU80_9SYNE</name>
<gene>
    <name evidence="7" type="ORF">L3556_00650</name>
</gene>
<comment type="subcellular location">
    <subcellularLocation>
        <location evidence="1">Membrane</location>
        <topology evidence="1">Multi-pass membrane protein</topology>
    </subcellularLocation>
</comment>
<feature type="domain" description="NfeD-like C-terminal" evidence="6">
    <location>
        <begin position="87"/>
        <end position="139"/>
    </location>
</feature>
<evidence type="ECO:0000256" key="2">
    <source>
        <dbReference type="ARBA" id="ARBA00022692"/>
    </source>
</evidence>
<evidence type="ECO:0000256" key="3">
    <source>
        <dbReference type="ARBA" id="ARBA00022989"/>
    </source>
</evidence>
<dbReference type="InterPro" id="IPR052165">
    <property type="entry name" value="Membrane_assoc_protease"/>
</dbReference>
<dbReference type="PANTHER" id="PTHR33507:SF3">
    <property type="entry name" value="INNER MEMBRANE PROTEIN YBBJ"/>
    <property type="match status" value="1"/>
</dbReference>